<proteinExistence type="predicted"/>
<dbReference type="InterPro" id="IPR036388">
    <property type="entry name" value="WH-like_DNA-bd_sf"/>
</dbReference>
<comment type="caution">
    <text evidence="2">The sequence shown here is derived from an EMBL/GenBank/DDBJ whole genome shotgun (WGS) entry which is preliminary data.</text>
</comment>
<dbReference type="InterPro" id="IPR002831">
    <property type="entry name" value="Tscrpt_reg_TrmB_N"/>
</dbReference>
<sequence>MLEVKDALKGIGLADKEMQVYSALLPLGSASIRILALRTGINRGSVHDALNSLEQKGLVSGERKGSRRHFSVRSPENIIDTLEAQKKKIERSEDMVRQALPALLSFYSKQGGRPSVEYFDSDEGIRKILEDVLITVDALPEKEYALYSSKSARSYLYKLYPDFTKEKIKRGINTKVIALGEGGDPANLKMAERKWLDSDAPAYILIYGPKVAMISAAEDDTPFGVLIKDDKIARTQRILFDNLWSRII</sequence>
<dbReference type="InterPro" id="IPR036390">
    <property type="entry name" value="WH_DNA-bd_sf"/>
</dbReference>
<dbReference type="EMBL" id="MHMR01000026">
    <property type="protein sequence ID" value="OGZ30184.1"/>
    <property type="molecule type" value="Genomic_DNA"/>
</dbReference>
<evidence type="ECO:0000313" key="3">
    <source>
        <dbReference type="Proteomes" id="UP000178428"/>
    </source>
</evidence>
<dbReference type="InterPro" id="IPR051797">
    <property type="entry name" value="TrmB-like"/>
</dbReference>
<evidence type="ECO:0000259" key="1">
    <source>
        <dbReference type="Pfam" id="PF01978"/>
    </source>
</evidence>
<dbReference type="AlphaFoldDB" id="A0A1G2EWJ7"/>
<accession>A0A1G2EWJ7</accession>
<name>A0A1G2EWJ7_9BACT</name>
<dbReference type="Proteomes" id="UP000178428">
    <property type="component" value="Unassembled WGS sequence"/>
</dbReference>
<protein>
    <recommendedName>
        <fullName evidence="1">Transcription regulator TrmB N-terminal domain-containing protein</fullName>
    </recommendedName>
</protein>
<gene>
    <name evidence="2" type="ORF">A3J00_00760</name>
</gene>
<dbReference type="Pfam" id="PF01978">
    <property type="entry name" value="TrmB"/>
    <property type="match status" value="1"/>
</dbReference>
<dbReference type="PANTHER" id="PTHR34293:SF1">
    <property type="entry name" value="HTH-TYPE TRANSCRIPTIONAL REGULATOR TRMBL2"/>
    <property type="match status" value="1"/>
</dbReference>
<dbReference type="Gene3D" id="1.10.10.10">
    <property type="entry name" value="Winged helix-like DNA-binding domain superfamily/Winged helix DNA-binding domain"/>
    <property type="match status" value="1"/>
</dbReference>
<organism evidence="2 3">
    <name type="scientific">Candidatus Niyogibacteria bacterium RIFCSPLOWO2_02_FULL_45_13</name>
    <dbReference type="NCBI Taxonomy" id="1801725"/>
    <lineage>
        <taxon>Bacteria</taxon>
        <taxon>Candidatus Niyogiibacteriota</taxon>
    </lineage>
</organism>
<dbReference type="STRING" id="1801725.A3J00_00760"/>
<dbReference type="SUPFAM" id="SSF46785">
    <property type="entry name" value="Winged helix' DNA-binding domain"/>
    <property type="match status" value="1"/>
</dbReference>
<reference evidence="2 3" key="1">
    <citation type="journal article" date="2016" name="Nat. Commun.">
        <title>Thousands of microbial genomes shed light on interconnected biogeochemical processes in an aquifer system.</title>
        <authorList>
            <person name="Anantharaman K."/>
            <person name="Brown C.T."/>
            <person name="Hug L.A."/>
            <person name="Sharon I."/>
            <person name="Castelle C.J."/>
            <person name="Probst A.J."/>
            <person name="Thomas B.C."/>
            <person name="Singh A."/>
            <person name="Wilkins M.J."/>
            <person name="Karaoz U."/>
            <person name="Brodie E.L."/>
            <person name="Williams K.H."/>
            <person name="Hubbard S.S."/>
            <person name="Banfield J.F."/>
        </authorList>
    </citation>
    <scope>NUCLEOTIDE SEQUENCE [LARGE SCALE GENOMIC DNA]</scope>
</reference>
<evidence type="ECO:0000313" key="2">
    <source>
        <dbReference type="EMBL" id="OGZ30184.1"/>
    </source>
</evidence>
<feature type="domain" description="Transcription regulator TrmB N-terminal" evidence="1">
    <location>
        <begin position="8"/>
        <end position="70"/>
    </location>
</feature>
<dbReference type="PANTHER" id="PTHR34293">
    <property type="entry name" value="HTH-TYPE TRANSCRIPTIONAL REGULATOR TRMBL2"/>
    <property type="match status" value="1"/>
</dbReference>